<dbReference type="InterPro" id="IPR001647">
    <property type="entry name" value="HTH_TetR"/>
</dbReference>
<dbReference type="Gene3D" id="1.10.357.10">
    <property type="entry name" value="Tetracycline Repressor, domain 2"/>
    <property type="match status" value="1"/>
</dbReference>
<dbReference type="GO" id="GO:0003700">
    <property type="term" value="F:DNA-binding transcription factor activity"/>
    <property type="evidence" value="ECO:0007669"/>
    <property type="project" value="TreeGrafter"/>
</dbReference>
<accession>A0A2T0UHM0</accession>
<evidence type="ECO:0000256" key="3">
    <source>
        <dbReference type="ARBA" id="ARBA00023163"/>
    </source>
</evidence>
<comment type="caution">
    <text evidence="6">The sequence shown here is derived from an EMBL/GenBank/DDBJ whole genome shotgun (WGS) entry which is preliminary data.</text>
</comment>
<dbReference type="InterPro" id="IPR009057">
    <property type="entry name" value="Homeodomain-like_sf"/>
</dbReference>
<evidence type="ECO:0000313" key="7">
    <source>
        <dbReference type="Proteomes" id="UP000238176"/>
    </source>
</evidence>
<proteinExistence type="predicted"/>
<dbReference type="PROSITE" id="PS01081">
    <property type="entry name" value="HTH_TETR_1"/>
    <property type="match status" value="1"/>
</dbReference>
<name>A0A2T0UHM0_9ACTN</name>
<dbReference type="GO" id="GO:0000976">
    <property type="term" value="F:transcription cis-regulatory region binding"/>
    <property type="evidence" value="ECO:0007669"/>
    <property type="project" value="TreeGrafter"/>
</dbReference>
<dbReference type="RefSeq" id="WP_106365390.1">
    <property type="nucleotide sequence ID" value="NZ_PVTJ01000007.1"/>
</dbReference>
<dbReference type="InterPro" id="IPR050109">
    <property type="entry name" value="HTH-type_TetR-like_transc_reg"/>
</dbReference>
<evidence type="ECO:0000256" key="2">
    <source>
        <dbReference type="ARBA" id="ARBA00023125"/>
    </source>
</evidence>
<dbReference type="EMBL" id="PVTJ01000007">
    <property type="protein sequence ID" value="PRY57402.1"/>
    <property type="molecule type" value="Genomic_DNA"/>
</dbReference>
<dbReference type="AlphaFoldDB" id="A0A2T0UHM0"/>
<sequence length="267" mass="29753">MERHRGLRERKKNATWGLLKTTALQMFLERGYENVSVAEIAAAANVSKATVFNYFPTKEDLVIGGMRHHIEDAARVVRERPRGTTPHAVLRDRFLELLEHRAPQTGLSDKPMFLKVQELIQTTPSLVVSAMDYRRRSGAMLAEVLMDEGHPKLTSRLVSSQLLHTQHILVEANVHLILEGRPIYEVAAMAYSAAHHAFGLLENGIGDVMRRETEPPAADPAFTPEGCRVGYDPGQGEAERVLEQAAERVLAEPGDEILEALVDPRRA</sequence>
<reference evidence="6 7" key="1">
    <citation type="submission" date="2018-03" db="EMBL/GenBank/DDBJ databases">
        <title>Genomic Encyclopedia of Type Strains, Phase III (KMG-III): the genomes of soil and plant-associated and newly described type strains.</title>
        <authorList>
            <person name="Whitman W."/>
        </authorList>
    </citation>
    <scope>NUCLEOTIDE SEQUENCE [LARGE SCALE GENOMIC DNA]</scope>
    <source>
        <strain evidence="6 7">CGMCC 4.7067</strain>
    </source>
</reference>
<dbReference type="PANTHER" id="PTHR30055">
    <property type="entry name" value="HTH-TYPE TRANSCRIPTIONAL REGULATOR RUTR"/>
    <property type="match status" value="1"/>
</dbReference>
<evidence type="ECO:0000256" key="1">
    <source>
        <dbReference type="ARBA" id="ARBA00023015"/>
    </source>
</evidence>
<organism evidence="6 7">
    <name type="scientific">Glycomyces artemisiae</name>
    <dbReference type="NCBI Taxonomy" id="1076443"/>
    <lineage>
        <taxon>Bacteria</taxon>
        <taxon>Bacillati</taxon>
        <taxon>Actinomycetota</taxon>
        <taxon>Actinomycetes</taxon>
        <taxon>Glycomycetales</taxon>
        <taxon>Glycomycetaceae</taxon>
        <taxon>Glycomyces</taxon>
    </lineage>
</organism>
<dbReference type="PROSITE" id="PS50977">
    <property type="entry name" value="HTH_TETR_2"/>
    <property type="match status" value="1"/>
</dbReference>
<keyword evidence="3" id="KW-0804">Transcription</keyword>
<keyword evidence="2 4" id="KW-0238">DNA-binding</keyword>
<keyword evidence="1" id="KW-0805">Transcription regulation</keyword>
<dbReference type="PANTHER" id="PTHR30055:SF234">
    <property type="entry name" value="HTH-TYPE TRANSCRIPTIONAL REGULATOR BETI"/>
    <property type="match status" value="1"/>
</dbReference>
<dbReference type="OrthoDB" id="5185169at2"/>
<dbReference type="PRINTS" id="PR00455">
    <property type="entry name" value="HTHTETR"/>
</dbReference>
<dbReference type="Pfam" id="PF00440">
    <property type="entry name" value="TetR_N"/>
    <property type="match status" value="1"/>
</dbReference>
<dbReference type="SUPFAM" id="SSF46689">
    <property type="entry name" value="Homeodomain-like"/>
    <property type="match status" value="1"/>
</dbReference>
<feature type="DNA-binding region" description="H-T-H motif" evidence="4">
    <location>
        <begin position="36"/>
        <end position="55"/>
    </location>
</feature>
<evidence type="ECO:0000259" key="5">
    <source>
        <dbReference type="PROSITE" id="PS50977"/>
    </source>
</evidence>
<gene>
    <name evidence="6" type="ORF">B0I28_107250</name>
</gene>
<protein>
    <submittedName>
        <fullName evidence="6">TetR family transcriptional regulator</fullName>
    </submittedName>
</protein>
<dbReference type="InterPro" id="IPR023772">
    <property type="entry name" value="DNA-bd_HTH_TetR-type_CS"/>
</dbReference>
<evidence type="ECO:0000256" key="4">
    <source>
        <dbReference type="PROSITE-ProRule" id="PRU00335"/>
    </source>
</evidence>
<feature type="domain" description="HTH tetR-type" evidence="5">
    <location>
        <begin position="13"/>
        <end position="73"/>
    </location>
</feature>
<keyword evidence="7" id="KW-1185">Reference proteome</keyword>
<dbReference type="Proteomes" id="UP000238176">
    <property type="component" value="Unassembled WGS sequence"/>
</dbReference>
<evidence type="ECO:0000313" key="6">
    <source>
        <dbReference type="EMBL" id="PRY57402.1"/>
    </source>
</evidence>